<dbReference type="Proteomes" id="UP000651852">
    <property type="component" value="Unassembled WGS sequence"/>
</dbReference>
<accession>A0ABR7AVA9</accession>
<reference evidence="1 2" key="1">
    <citation type="submission" date="2020-08" db="EMBL/GenBank/DDBJ databases">
        <title>Putative novel bacterial strains isolated from necrotic wheat leaf tissues caused by Xanthomonas translucens.</title>
        <authorList>
            <person name="Tambong J.T."/>
        </authorList>
    </citation>
    <scope>NUCLEOTIDE SEQUENCE [LARGE SCALE GENOMIC DNA]</scope>
    <source>
        <strain evidence="1 2">DOAB 1069</strain>
    </source>
</reference>
<dbReference type="RefSeq" id="WP_187520551.1">
    <property type="nucleotide sequence ID" value="NZ_JACONW010000009.1"/>
</dbReference>
<keyword evidence="2" id="KW-1185">Reference proteome</keyword>
<evidence type="ECO:0000313" key="2">
    <source>
        <dbReference type="Proteomes" id="UP000651852"/>
    </source>
</evidence>
<name>A0ABR7AVA9_9PSED</name>
<comment type="caution">
    <text evidence="1">The sequence shown here is derived from an EMBL/GenBank/DDBJ whole genome shotgun (WGS) entry which is preliminary data.</text>
</comment>
<organism evidence="1 2">
    <name type="scientific">Pseudomonas folii</name>
    <dbReference type="NCBI Taxonomy" id="2762593"/>
    <lineage>
        <taxon>Bacteria</taxon>
        <taxon>Pseudomonadati</taxon>
        <taxon>Pseudomonadota</taxon>
        <taxon>Gammaproteobacteria</taxon>
        <taxon>Pseudomonadales</taxon>
        <taxon>Pseudomonadaceae</taxon>
        <taxon>Pseudomonas</taxon>
    </lineage>
</organism>
<protein>
    <recommendedName>
        <fullName evidence="3">Helix-turn-helix domain-containing protein</fullName>
    </recommendedName>
</protein>
<evidence type="ECO:0000313" key="1">
    <source>
        <dbReference type="EMBL" id="MBC3948855.1"/>
    </source>
</evidence>
<gene>
    <name evidence="1" type="ORF">H8S59_03625</name>
</gene>
<sequence length="66" mass="7785">MKKTKKSSIHQPIDCLHEARTQGFAYLTPDEHRLIETLRWTTHAGRTIIYTLAQDLRRARPWAQRA</sequence>
<dbReference type="EMBL" id="JACONW010000009">
    <property type="protein sequence ID" value="MBC3948855.1"/>
    <property type="molecule type" value="Genomic_DNA"/>
</dbReference>
<proteinExistence type="predicted"/>
<evidence type="ECO:0008006" key="3">
    <source>
        <dbReference type="Google" id="ProtNLM"/>
    </source>
</evidence>